<dbReference type="Proteomes" id="UP001300261">
    <property type="component" value="Unassembled WGS sequence"/>
</dbReference>
<feature type="region of interest" description="Disordered" evidence="1">
    <location>
        <begin position="224"/>
        <end position="258"/>
    </location>
</feature>
<feature type="chain" id="PRO_5047451480" evidence="2">
    <location>
        <begin position="22"/>
        <end position="272"/>
    </location>
</feature>
<evidence type="ECO:0000256" key="2">
    <source>
        <dbReference type="SAM" id="SignalP"/>
    </source>
</evidence>
<comment type="caution">
    <text evidence="3">The sequence shown here is derived from an EMBL/GenBank/DDBJ whole genome shotgun (WGS) entry which is preliminary data.</text>
</comment>
<keyword evidence="4" id="KW-1185">Reference proteome</keyword>
<gene>
    <name evidence="3" type="ORF">ON753_03420</name>
</gene>
<dbReference type="Gene3D" id="3.40.190.10">
    <property type="entry name" value="Periplasmic binding protein-like II"/>
    <property type="match status" value="2"/>
</dbReference>
<evidence type="ECO:0000313" key="4">
    <source>
        <dbReference type="Proteomes" id="UP001300261"/>
    </source>
</evidence>
<sequence>MKHIAVVLVALLISSQGTAHAQQVLRLSAFDAPNLTPMATHILSNAYAQLGIRIEVVEAHPRRALIRSSSGRTDGELVRVRSVGDRFPTLLRVEVPIVTSRTFAYTNKAELRGKLPEELYRLRVGHVDGARYAVKLAEKFSEVWTARTPEQLFDMLQYGRVDIVIVSEQTGEQMIKQSGQAGIFALQPTLSEVRYYHYLHEKHAHLVPRIEAVLRNLLHGDADPEDESLERSGVACKRTTHSRSIHGPAIRSSPGDNPARGACRRLALYVPL</sequence>
<evidence type="ECO:0000256" key="1">
    <source>
        <dbReference type="SAM" id="MobiDB-lite"/>
    </source>
</evidence>
<keyword evidence="2" id="KW-0732">Signal</keyword>
<dbReference type="SUPFAM" id="SSF53850">
    <property type="entry name" value="Periplasmic binding protein-like II"/>
    <property type="match status" value="1"/>
</dbReference>
<proteinExistence type="predicted"/>
<evidence type="ECO:0000313" key="3">
    <source>
        <dbReference type="EMBL" id="MCX2721458.1"/>
    </source>
</evidence>
<reference evidence="3 4" key="1">
    <citation type="journal article" date="2016" name="Int. J. Syst. Evol. Microbiol.">
        <title>Labrenzia salina sp. nov., isolated from the rhizosphere of the halophyte Arthrocnemum macrostachyum.</title>
        <authorList>
            <person name="Camacho M."/>
            <person name="Redondo-Gomez S."/>
            <person name="Rodriguez-Llorente I."/>
            <person name="Rohde M."/>
            <person name="Sproer C."/>
            <person name="Schumann P."/>
            <person name="Klenk H.P."/>
            <person name="Montero-Calasanz M.D.C."/>
        </authorList>
    </citation>
    <scope>NUCLEOTIDE SEQUENCE [LARGE SCALE GENOMIC DNA]</scope>
    <source>
        <strain evidence="3 4">DSM 29163</strain>
    </source>
</reference>
<protein>
    <submittedName>
        <fullName evidence="3">Transporter substrate-binding domain-containing protein</fullName>
    </submittedName>
</protein>
<accession>A0ABT3QWZ6</accession>
<feature type="signal peptide" evidence="2">
    <location>
        <begin position="1"/>
        <end position="21"/>
    </location>
</feature>
<organism evidence="3 4">
    <name type="scientific">Roseibium salinum</name>
    <dbReference type="NCBI Taxonomy" id="1604349"/>
    <lineage>
        <taxon>Bacteria</taxon>
        <taxon>Pseudomonadati</taxon>
        <taxon>Pseudomonadota</taxon>
        <taxon>Alphaproteobacteria</taxon>
        <taxon>Hyphomicrobiales</taxon>
        <taxon>Stappiaceae</taxon>
        <taxon>Roseibium</taxon>
    </lineage>
</organism>
<dbReference type="EMBL" id="JAPEVI010000002">
    <property type="protein sequence ID" value="MCX2721458.1"/>
    <property type="molecule type" value="Genomic_DNA"/>
</dbReference>
<dbReference type="RefSeq" id="WP_265961156.1">
    <property type="nucleotide sequence ID" value="NZ_JAPEVI010000002.1"/>
</dbReference>
<name>A0ABT3QWZ6_9HYPH</name>